<evidence type="ECO:0000259" key="2">
    <source>
        <dbReference type="Pfam" id="PF01757"/>
    </source>
</evidence>
<sequence>MTQQMTFRKDINGLRAWAVIAVILYHFGIAGFSGGFIGVDVFFVISGFLMTGIIVNGIEKSSKSDREKHFSIMDFYLSRAKRIIPALLAVCIATMIAGWFFLSPADYRTLSTHTISALGFFSNITFFSEAGYFDASSHEKFLLHTWSLSVEWQFYLIFPLFLVAVWKTKPGRTPLSIMITLGLAISLLLSIYASTKNPTAGFYLLPTRAWEMLAGALIYFIAPSINLSAQHKKALEAIGFILIITSIFIFDANSTWPSWKALIPVAGTVLVLIASRQHSFWTGNRAIQAVGDWSYSLYLWHWPFVVALVYMQLQDQAEAILVGITLTFLLSVFSYRLIEKPARTRLNQTSRLAGATTIIFAVASIMLTAQVVIINSGVPSRHTAQTNAIFEEANNKRPKREKCHVSGDSSSKGCSFDPDQIGAIVIGDSHAEAIISSVEKSTPDASIKVLDWTMSSCPTISGIKTVKPSSNICSKFISENIEKSILIPNSAPIVIINRTSTYIFGPNEPERKSEAGTPAFYISSPQYSVNKDFLNEMRKAIIDTACELSKTRQVYMVRPIPELKLNVPTTMGRSHIMGQPTRVSISLDEYHQRHNFVWKAQDMAASQCGVKILDPLPYLCREGRCWGDVDGLPLYYDDDHLSERGSSLLVPMFRQVFEDAREAKEATAGEKAMTDNGIAKSSGK</sequence>
<dbReference type="PATRIC" id="fig|316.97.peg.3102"/>
<dbReference type="GO" id="GO:0009103">
    <property type="term" value="P:lipopolysaccharide biosynthetic process"/>
    <property type="evidence" value="ECO:0007669"/>
    <property type="project" value="TreeGrafter"/>
</dbReference>
<dbReference type="GO" id="GO:0016020">
    <property type="term" value="C:membrane"/>
    <property type="evidence" value="ECO:0007669"/>
    <property type="project" value="TreeGrafter"/>
</dbReference>
<evidence type="ECO:0000313" key="5">
    <source>
        <dbReference type="Proteomes" id="UP000025238"/>
    </source>
</evidence>
<dbReference type="PANTHER" id="PTHR23028">
    <property type="entry name" value="ACETYLTRANSFERASE"/>
    <property type="match status" value="1"/>
</dbReference>
<keyword evidence="4" id="KW-0808">Transferase</keyword>
<feature type="domain" description="SGNH" evidence="3">
    <location>
        <begin position="403"/>
        <end position="655"/>
    </location>
</feature>
<feature type="transmembrane region" description="Helical" evidence="1">
    <location>
        <begin position="234"/>
        <end position="250"/>
    </location>
</feature>
<organism evidence="4 5">
    <name type="scientific">Stutzerimonas stutzeri</name>
    <name type="common">Pseudomonas stutzeri</name>
    <dbReference type="NCBI Taxonomy" id="316"/>
    <lineage>
        <taxon>Bacteria</taxon>
        <taxon>Pseudomonadati</taxon>
        <taxon>Pseudomonadota</taxon>
        <taxon>Gammaproteobacteria</taxon>
        <taxon>Pseudomonadales</taxon>
        <taxon>Pseudomonadaceae</taxon>
        <taxon>Stutzerimonas</taxon>
    </lineage>
</organism>
<feature type="transmembrane region" description="Helical" evidence="1">
    <location>
        <begin position="152"/>
        <end position="168"/>
    </location>
</feature>
<dbReference type="AlphaFoldDB" id="A0A023WUC7"/>
<dbReference type="Pfam" id="PF01757">
    <property type="entry name" value="Acyl_transf_3"/>
    <property type="match status" value="1"/>
</dbReference>
<gene>
    <name evidence="4" type="ORF">UIB01_15515</name>
</gene>
<dbReference type="Pfam" id="PF19040">
    <property type="entry name" value="SGNH"/>
    <property type="match status" value="1"/>
</dbReference>
<evidence type="ECO:0000313" key="4">
    <source>
        <dbReference type="EMBL" id="AHY43812.1"/>
    </source>
</evidence>
<keyword evidence="1" id="KW-1133">Transmembrane helix</keyword>
<feature type="transmembrane region" description="Helical" evidence="1">
    <location>
        <begin position="319"/>
        <end position="338"/>
    </location>
</feature>
<feature type="domain" description="Acyltransferase 3" evidence="2">
    <location>
        <begin position="9"/>
        <end position="335"/>
    </location>
</feature>
<protein>
    <submittedName>
        <fullName evidence="4">Acyltransferase</fullName>
    </submittedName>
</protein>
<dbReference type="InterPro" id="IPR043968">
    <property type="entry name" value="SGNH"/>
</dbReference>
<feature type="transmembrane region" description="Helical" evidence="1">
    <location>
        <begin position="256"/>
        <end position="274"/>
    </location>
</feature>
<dbReference type="InterPro" id="IPR050879">
    <property type="entry name" value="Acyltransferase_3"/>
</dbReference>
<feature type="transmembrane region" description="Helical" evidence="1">
    <location>
        <begin position="295"/>
        <end position="313"/>
    </location>
</feature>
<feature type="transmembrane region" description="Helical" evidence="1">
    <location>
        <begin position="12"/>
        <end position="30"/>
    </location>
</feature>
<dbReference type="InterPro" id="IPR002656">
    <property type="entry name" value="Acyl_transf_3_dom"/>
</dbReference>
<feature type="transmembrane region" description="Helical" evidence="1">
    <location>
        <begin position="175"/>
        <end position="194"/>
    </location>
</feature>
<keyword evidence="1" id="KW-0812">Transmembrane</keyword>
<proteinExistence type="predicted"/>
<evidence type="ECO:0000259" key="3">
    <source>
        <dbReference type="Pfam" id="PF19040"/>
    </source>
</evidence>
<dbReference type="EMBL" id="CP007509">
    <property type="protein sequence ID" value="AHY43812.1"/>
    <property type="molecule type" value="Genomic_DNA"/>
</dbReference>
<feature type="transmembrane region" description="Helical" evidence="1">
    <location>
        <begin position="83"/>
        <end position="102"/>
    </location>
</feature>
<dbReference type="PANTHER" id="PTHR23028:SF53">
    <property type="entry name" value="ACYL_TRANSF_3 DOMAIN-CONTAINING PROTEIN"/>
    <property type="match status" value="1"/>
</dbReference>
<name>A0A023WUC7_STUST</name>
<keyword evidence="4" id="KW-0012">Acyltransferase</keyword>
<dbReference type="GO" id="GO:0016747">
    <property type="term" value="F:acyltransferase activity, transferring groups other than amino-acyl groups"/>
    <property type="evidence" value="ECO:0007669"/>
    <property type="project" value="InterPro"/>
</dbReference>
<evidence type="ECO:0000256" key="1">
    <source>
        <dbReference type="SAM" id="Phobius"/>
    </source>
</evidence>
<reference evidence="4 5" key="1">
    <citation type="submission" date="2014-03" db="EMBL/GenBank/DDBJ databases">
        <title>Complete genome sequence of Pseudomonas stutzeri 19SMN4.</title>
        <authorList>
            <person name="Brunet-Galmes I."/>
            <person name="Nogales B."/>
            <person name="Busquets A."/>
            <person name="Pena A."/>
            <person name="Gomila M."/>
            <person name="Garcia-Valdes E."/>
            <person name="Lalucat J."/>
            <person name="Bennasar A."/>
            <person name="Bosch R."/>
        </authorList>
    </citation>
    <scope>NUCLEOTIDE SEQUENCE [LARGE SCALE GENOMIC DNA]</scope>
    <source>
        <strain evidence="4 5">19SMN4</strain>
    </source>
</reference>
<feature type="transmembrane region" description="Helical" evidence="1">
    <location>
        <begin position="36"/>
        <end position="58"/>
    </location>
</feature>
<feature type="transmembrane region" description="Helical" evidence="1">
    <location>
        <begin position="350"/>
        <end position="373"/>
    </location>
</feature>
<keyword evidence="1" id="KW-0472">Membrane</keyword>
<feature type="transmembrane region" description="Helical" evidence="1">
    <location>
        <begin position="200"/>
        <end position="222"/>
    </location>
</feature>
<dbReference type="KEGG" id="pstu:UIB01_15515"/>
<accession>A0A023WUC7</accession>
<dbReference type="Proteomes" id="UP000025238">
    <property type="component" value="Chromosome"/>
</dbReference>